<name>A0A821ZRZ6_9BILA</name>
<keyword evidence="1" id="KW-0812">Transmembrane</keyword>
<dbReference type="Proteomes" id="UP000663848">
    <property type="component" value="Unassembled WGS sequence"/>
</dbReference>
<dbReference type="EMBL" id="CAJOBR010028958">
    <property type="protein sequence ID" value="CAF4983733.1"/>
    <property type="molecule type" value="Genomic_DNA"/>
</dbReference>
<proteinExistence type="predicted"/>
<evidence type="ECO:0000313" key="2">
    <source>
        <dbReference type="EMBL" id="CAF4983733.1"/>
    </source>
</evidence>
<keyword evidence="1" id="KW-0472">Membrane</keyword>
<protein>
    <submittedName>
        <fullName evidence="2">Uncharacterized protein</fullName>
    </submittedName>
</protein>
<reference evidence="2" key="1">
    <citation type="submission" date="2021-02" db="EMBL/GenBank/DDBJ databases">
        <authorList>
            <person name="Nowell W R."/>
        </authorList>
    </citation>
    <scope>NUCLEOTIDE SEQUENCE</scope>
</reference>
<gene>
    <name evidence="2" type="ORF">QYT958_LOCUS36420</name>
</gene>
<dbReference type="SUPFAM" id="SSF81321">
    <property type="entry name" value="Family A G protein-coupled receptor-like"/>
    <property type="match status" value="1"/>
</dbReference>
<feature type="transmembrane region" description="Helical" evidence="1">
    <location>
        <begin position="75"/>
        <end position="99"/>
    </location>
</feature>
<organism evidence="2 3">
    <name type="scientific">Rotaria socialis</name>
    <dbReference type="NCBI Taxonomy" id="392032"/>
    <lineage>
        <taxon>Eukaryota</taxon>
        <taxon>Metazoa</taxon>
        <taxon>Spiralia</taxon>
        <taxon>Gnathifera</taxon>
        <taxon>Rotifera</taxon>
        <taxon>Eurotatoria</taxon>
        <taxon>Bdelloidea</taxon>
        <taxon>Philodinida</taxon>
        <taxon>Philodinidae</taxon>
        <taxon>Rotaria</taxon>
    </lineage>
</organism>
<comment type="caution">
    <text evidence="2">The sequence shown here is derived from an EMBL/GenBank/DDBJ whole genome shotgun (WGS) entry which is preliminary data.</text>
</comment>
<accession>A0A821ZRZ6</accession>
<evidence type="ECO:0000256" key="1">
    <source>
        <dbReference type="SAM" id="Phobius"/>
    </source>
</evidence>
<feature type="non-terminal residue" evidence="2">
    <location>
        <position position="1"/>
    </location>
</feature>
<keyword evidence="1" id="KW-1133">Transmembrane helix</keyword>
<dbReference type="Gene3D" id="1.20.1070.10">
    <property type="entry name" value="Rhodopsin 7-helix transmembrane proteins"/>
    <property type="match status" value="1"/>
</dbReference>
<dbReference type="AlphaFoldDB" id="A0A821ZRZ6"/>
<sequence>IEHFILVELPIDKRQTNIKKQHKPLNSNVLIQTIMSMTNYMNFTETLTTMLQNESTSASTSINESSSLDDLCKNFHLIVFLCIIFVLIVSANISVILQLTCSKKRRSRMSFFLLNLAYAGKFKCSDDDDDDYYYYYYYKQ</sequence>
<evidence type="ECO:0000313" key="3">
    <source>
        <dbReference type="Proteomes" id="UP000663848"/>
    </source>
</evidence>